<evidence type="ECO:0000256" key="4">
    <source>
        <dbReference type="ARBA" id="ARBA00022840"/>
    </source>
</evidence>
<dbReference type="Pfam" id="PF00005">
    <property type="entry name" value="ABC_tran"/>
    <property type="match status" value="1"/>
</dbReference>
<dbReference type="SMART" id="SM00382">
    <property type="entry name" value="AAA"/>
    <property type="match status" value="1"/>
</dbReference>
<dbReference type="InterPro" id="IPR036640">
    <property type="entry name" value="ABC1_TM_sf"/>
</dbReference>
<organism evidence="11 12">
    <name type="scientific">Catenulispora subtropica</name>
    <dbReference type="NCBI Taxonomy" id="450798"/>
    <lineage>
        <taxon>Bacteria</taxon>
        <taxon>Bacillati</taxon>
        <taxon>Actinomycetota</taxon>
        <taxon>Actinomycetes</taxon>
        <taxon>Catenulisporales</taxon>
        <taxon>Catenulisporaceae</taxon>
        <taxon>Catenulispora</taxon>
    </lineage>
</organism>
<evidence type="ECO:0000256" key="5">
    <source>
        <dbReference type="ARBA" id="ARBA00022989"/>
    </source>
</evidence>
<dbReference type="CDD" id="cd03254">
    <property type="entry name" value="ABCC_Glucan_exporter_like"/>
    <property type="match status" value="1"/>
</dbReference>
<evidence type="ECO:0000256" key="2">
    <source>
        <dbReference type="ARBA" id="ARBA00022692"/>
    </source>
</evidence>
<dbReference type="PROSITE" id="PS50893">
    <property type="entry name" value="ABC_TRANSPORTER_2"/>
    <property type="match status" value="1"/>
</dbReference>
<dbReference type="CDD" id="cd18547">
    <property type="entry name" value="ABC_6TM_Tm288_like"/>
    <property type="match status" value="1"/>
</dbReference>
<feature type="transmembrane region" description="Helical" evidence="8">
    <location>
        <begin position="289"/>
        <end position="308"/>
    </location>
</feature>
<dbReference type="Proteomes" id="UP001499854">
    <property type="component" value="Unassembled WGS sequence"/>
</dbReference>
<dbReference type="GO" id="GO:0005524">
    <property type="term" value="F:ATP binding"/>
    <property type="evidence" value="ECO:0007669"/>
    <property type="project" value="UniProtKB-KW"/>
</dbReference>
<evidence type="ECO:0000256" key="3">
    <source>
        <dbReference type="ARBA" id="ARBA00022741"/>
    </source>
</evidence>
<feature type="transmembrane region" description="Helical" evidence="8">
    <location>
        <begin position="213"/>
        <end position="239"/>
    </location>
</feature>
<dbReference type="InterPro" id="IPR039421">
    <property type="entry name" value="Type_1_exporter"/>
</dbReference>
<protein>
    <submittedName>
        <fullName evidence="11">ABC transporter ATP-binding protein</fullName>
    </submittedName>
</protein>
<evidence type="ECO:0000256" key="1">
    <source>
        <dbReference type="ARBA" id="ARBA00004651"/>
    </source>
</evidence>
<dbReference type="SUPFAM" id="SSF90123">
    <property type="entry name" value="ABC transporter transmembrane region"/>
    <property type="match status" value="1"/>
</dbReference>
<dbReference type="InterPro" id="IPR017871">
    <property type="entry name" value="ABC_transporter-like_CS"/>
</dbReference>
<reference evidence="11 12" key="1">
    <citation type="journal article" date="2019" name="Int. J. Syst. Evol. Microbiol.">
        <title>The Global Catalogue of Microorganisms (GCM) 10K type strain sequencing project: providing services to taxonomists for standard genome sequencing and annotation.</title>
        <authorList>
            <consortium name="The Broad Institute Genomics Platform"/>
            <consortium name="The Broad Institute Genome Sequencing Center for Infectious Disease"/>
            <person name="Wu L."/>
            <person name="Ma J."/>
        </authorList>
    </citation>
    <scope>NUCLEOTIDE SEQUENCE [LARGE SCALE GENOMIC DNA]</scope>
    <source>
        <strain evidence="11 12">JCM 16013</strain>
    </source>
</reference>
<keyword evidence="2 8" id="KW-0812">Transmembrane</keyword>
<dbReference type="Gene3D" id="1.20.1560.10">
    <property type="entry name" value="ABC transporter type 1, transmembrane domain"/>
    <property type="match status" value="1"/>
</dbReference>
<dbReference type="InterPro" id="IPR027417">
    <property type="entry name" value="P-loop_NTPase"/>
</dbReference>
<dbReference type="SUPFAM" id="SSF52540">
    <property type="entry name" value="P-loop containing nucleoside triphosphate hydrolases"/>
    <property type="match status" value="1"/>
</dbReference>
<evidence type="ECO:0000259" key="10">
    <source>
        <dbReference type="PROSITE" id="PS50929"/>
    </source>
</evidence>
<dbReference type="InterPro" id="IPR003439">
    <property type="entry name" value="ABC_transporter-like_ATP-bd"/>
</dbReference>
<sequence length="734" mass="78681">MSDDIGETELNGAPVQHNGAEGTAFAPDGAAITRNGATSAPTAPTVSVAPTAPTAPTAEAGANGTARGASDTERLETEKEGDAPRPQQGGALRGPAAFMSGPAAKSKDFKGSGRRLLGYLRPERPLLIASMVLAALGVGMTVWGPKLLGKATDLIFAGVIGRSVKPLPNGTYPTKQQAVEHLRATGQGRMADLVNSVDFTPGRGIDFTAVGHVLLILLGIYVLVFLCMMLQSRLVIVVVNRAMARLRTDIEDKLTRLPLSYFDKQPRGEVLSRATNDVDNLAQSLQQSLAQVVMQIFTLIGVTVFMFWTSWLLALIAVATVPLSVFVAGRIGKKSKPQFVKQWAATGRLNAHIEEMYTGHQLVKAFGRQDEAAAEFKTQNDALNDASFRAQFISGLIQPAMMFLGNVTYVLVAVVGGLRVSAGALSLGSVQASIQYTRQFTMPLSQVAAMANLMQSGVASAERIFQILDAEEMTPEPARPVELEHVRGRVEFRDVDFGYSPERPLIEDLSLTVQPGQTVAIVGPTGAGKTTLVNLLMRFYEVDSGAILLDGVDTATMSREYLRSQTGMVLQDAWLFGGTIAENIAYGTAGATHEEIRAAAAATHVDHFVRTLPDGYDTVVDEEGSNLSAGEKQLMTIARAFLAQPAILILDEATSSVDTRTEVLIQRAMNKLREGRTSFVIAHRLSTIRDADLILVMENGRIVEQGTHTALLEADGAYSRLYAAQFAQALAEVD</sequence>
<keyword evidence="12" id="KW-1185">Reference proteome</keyword>
<evidence type="ECO:0000313" key="11">
    <source>
        <dbReference type="EMBL" id="GAA1978421.1"/>
    </source>
</evidence>
<accession>A0ABN2S0V3</accession>
<evidence type="ECO:0000256" key="7">
    <source>
        <dbReference type="SAM" id="MobiDB-lite"/>
    </source>
</evidence>
<dbReference type="PROSITE" id="PS00211">
    <property type="entry name" value="ABC_TRANSPORTER_1"/>
    <property type="match status" value="1"/>
</dbReference>
<dbReference type="EMBL" id="BAAAQM010000025">
    <property type="protein sequence ID" value="GAA1978421.1"/>
    <property type="molecule type" value="Genomic_DNA"/>
</dbReference>
<feature type="domain" description="ABC transporter" evidence="9">
    <location>
        <begin position="490"/>
        <end position="724"/>
    </location>
</feature>
<dbReference type="InterPro" id="IPR003593">
    <property type="entry name" value="AAA+_ATPase"/>
</dbReference>
<gene>
    <name evidence="11" type="ORF">GCM10009838_44010</name>
</gene>
<evidence type="ECO:0000259" key="9">
    <source>
        <dbReference type="PROSITE" id="PS50893"/>
    </source>
</evidence>
<proteinExistence type="predicted"/>
<keyword evidence="6 8" id="KW-0472">Membrane</keyword>
<feature type="transmembrane region" description="Helical" evidence="8">
    <location>
        <begin position="125"/>
        <end position="144"/>
    </location>
</feature>
<feature type="compositionally biased region" description="Basic and acidic residues" evidence="7">
    <location>
        <begin position="70"/>
        <end position="83"/>
    </location>
</feature>
<evidence type="ECO:0000256" key="8">
    <source>
        <dbReference type="SAM" id="Phobius"/>
    </source>
</evidence>
<comment type="subcellular location">
    <subcellularLocation>
        <location evidence="1">Cell membrane</location>
        <topology evidence="1">Multi-pass membrane protein</topology>
    </subcellularLocation>
</comment>
<name>A0ABN2S0V3_9ACTN</name>
<feature type="compositionally biased region" description="Low complexity" evidence="7">
    <location>
        <begin position="37"/>
        <end position="66"/>
    </location>
</feature>
<evidence type="ECO:0000313" key="12">
    <source>
        <dbReference type="Proteomes" id="UP001499854"/>
    </source>
</evidence>
<dbReference type="PANTHER" id="PTHR43394:SF1">
    <property type="entry name" value="ATP-BINDING CASSETTE SUB-FAMILY B MEMBER 10, MITOCHONDRIAL"/>
    <property type="match status" value="1"/>
</dbReference>
<dbReference type="Pfam" id="PF00664">
    <property type="entry name" value="ABC_membrane"/>
    <property type="match status" value="1"/>
</dbReference>
<keyword evidence="3" id="KW-0547">Nucleotide-binding</keyword>
<comment type="caution">
    <text evidence="11">The sequence shown here is derived from an EMBL/GenBank/DDBJ whole genome shotgun (WGS) entry which is preliminary data.</text>
</comment>
<keyword evidence="5 8" id="KW-1133">Transmembrane helix</keyword>
<keyword evidence="4 11" id="KW-0067">ATP-binding</keyword>
<dbReference type="InterPro" id="IPR011527">
    <property type="entry name" value="ABC1_TM_dom"/>
</dbReference>
<evidence type="ECO:0000256" key="6">
    <source>
        <dbReference type="ARBA" id="ARBA00023136"/>
    </source>
</evidence>
<feature type="region of interest" description="Disordered" evidence="7">
    <location>
        <begin position="1"/>
        <end position="109"/>
    </location>
</feature>
<dbReference type="PROSITE" id="PS50929">
    <property type="entry name" value="ABC_TM1F"/>
    <property type="match status" value="1"/>
</dbReference>
<dbReference type="Gene3D" id="3.40.50.300">
    <property type="entry name" value="P-loop containing nucleotide triphosphate hydrolases"/>
    <property type="match status" value="1"/>
</dbReference>
<feature type="domain" description="ABC transmembrane type-1" evidence="10">
    <location>
        <begin position="128"/>
        <end position="456"/>
    </location>
</feature>
<dbReference type="PANTHER" id="PTHR43394">
    <property type="entry name" value="ATP-DEPENDENT PERMEASE MDL1, MITOCHONDRIAL"/>
    <property type="match status" value="1"/>
</dbReference>